<feature type="compositionally biased region" description="Pro residues" evidence="2">
    <location>
        <begin position="210"/>
        <end position="220"/>
    </location>
</feature>
<feature type="compositionally biased region" description="Basic and acidic residues" evidence="2">
    <location>
        <begin position="127"/>
        <end position="141"/>
    </location>
</feature>
<dbReference type="RefSeq" id="XP_032809615.1">
    <property type="nucleotide sequence ID" value="XM_032953724.1"/>
</dbReference>
<dbReference type="GO" id="GO:0001784">
    <property type="term" value="F:phosphotyrosine residue binding"/>
    <property type="evidence" value="ECO:0007669"/>
    <property type="project" value="TreeGrafter"/>
</dbReference>
<dbReference type="PANTHER" id="PTHR15127">
    <property type="entry name" value="HEAVYWEIGHT, ISOFORM A"/>
    <property type="match status" value="1"/>
</dbReference>
<feature type="region of interest" description="Disordered" evidence="2">
    <location>
        <begin position="580"/>
        <end position="603"/>
    </location>
</feature>
<feature type="compositionally biased region" description="Basic and acidic residues" evidence="2">
    <location>
        <begin position="60"/>
        <end position="74"/>
    </location>
</feature>
<reference evidence="4" key="1">
    <citation type="submission" date="2025-08" db="UniProtKB">
        <authorList>
            <consortium name="RefSeq"/>
        </authorList>
    </citation>
    <scope>IDENTIFICATION</scope>
    <source>
        <tissue evidence="4">Sperm</tissue>
    </source>
</reference>
<accession>A0AAJ7WTQ3</accession>
<evidence type="ECO:0000256" key="2">
    <source>
        <dbReference type="SAM" id="MobiDB-lite"/>
    </source>
</evidence>
<evidence type="ECO:0000256" key="1">
    <source>
        <dbReference type="ARBA" id="ARBA00022999"/>
    </source>
</evidence>
<dbReference type="KEGG" id="pmrn:116942124"/>
<feature type="compositionally biased region" description="Basic and acidic residues" evidence="2">
    <location>
        <begin position="91"/>
        <end position="104"/>
    </location>
</feature>
<dbReference type="PANTHER" id="PTHR15127:SF32">
    <property type="entry name" value="HEAVYWEIGHT, ISOFORM A"/>
    <property type="match status" value="1"/>
</dbReference>
<feature type="region of interest" description="Disordered" evidence="2">
    <location>
        <begin position="116"/>
        <end position="364"/>
    </location>
</feature>
<sequence length="603" mass="64556">MSRWIREHLGGLGFGGARRPPPPEPPQPDYSAEPELPCSYKAVGRASRGRERRRLSTLKGRAEAEDLDVTESRQHGCLGEGSSRRSGQQRSRSERPPRLTESFHRKCWLLDGSEMREESGVVLVEPDLERVYRAQRDRDFADPYTTTDQSDGLRESGAARPGEGETKEAVRPSLPPQPPPGLTSASPKHRLIRVAGKVASSEEREDPAEGPAPPTPPCPPIQSDISCRKVPILPPSTADVEAKEEGSVRPLPLHHLYDTPYEPPCARGLPQPESPAGNERVEAPPGDPGRLAETAPPDPDCDPPASSSPTQALALLPSHPSTPHAPPAPSSVPSEPSSQPPARDSRMPKDDDRPPEEYDQPWEWKRDCISQAFAADVSCTDELPWPPPVGQLDGEAGPSIMPGGPESSGDGRDSLRSSLAHGDTDAEPVGMAAEEPQGNRAGTDTADRAMGQQLWFHGDIGRVEAEQILQQHRTSSFLERRGVCAHACVVGPGRPRGARRKLSALRLGSGGRPLLPRTAPAGAGRRAALPAAPRAAALLLLCHVARPACASSPSERRRPLALLEARVAIRVCNSVPLAAESRGACHTARSASPGGRRAPRAQP</sequence>
<dbReference type="CDD" id="cd00173">
    <property type="entry name" value="SH2"/>
    <property type="match status" value="1"/>
</dbReference>
<name>A0AAJ7WTQ3_PETMA</name>
<keyword evidence="3" id="KW-1185">Reference proteome</keyword>
<dbReference type="InterPro" id="IPR036860">
    <property type="entry name" value="SH2_dom_sf"/>
</dbReference>
<feature type="region of interest" description="Disordered" evidence="2">
    <location>
        <begin position="1"/>
        <end position="104"/>
    </location>
</feature>
<dbReference type="SUPFAM" id="SSF55550">
    <property type="entry name" value="SH2 domain"/>
    <property type="match status" value="1"/>
</dbReference>
<feature type="compositionally biased region" description="Low complexity" evidence="2">
    <location>
        <begin position="80"/>
        <end position="90"/>
    </location>
</feature>
<dbReference type="InterPro" id="IPR051846">
    <property type="entry name" value="SH2_domain_adapters"/>
</dbReference>
<dbReference type="Proteomes" id="UP001318040">
    <property type="component" value="Chromosome 13"/>
</dbReference>
<organism evidence="3 4">
    <name type="scientific">Petromyzon marinus</name>
    <name type="common">Sea lamprey</name>
    <dbReference type="NCBI Taxonomy" id="7757"/>
    <lineage>
        <taxon>Eukaryota</taxon>
        <taxon>Metazoa</taxon>
        <taxon>Chordata</taxon>
        <taxon>Craniata</taxon>
        <taxon>Vertebrata</taxon>
        <taxon>Cyclostomata</taxon>
        <taxon>Hyperoartia</taxon>
        <taxon>Petromyzontiformes</taxon>
        <taxon>Petromyzontidae</taxon>
        <taxon>Petromyzon</taxon>
    </lineage>
</organism>
<evidence type="ECO:0000313" key="3">
    <source>
        <dbReference type="Proteomes" id="UP001318040"/>
    </source>
</evidence>
<proteinExistence type="predicted"/>
<feature type="region of interest" description="Disordered" evidence="2">
    <location>
        <begin position="380"/>
        <end position="444"/>
    </location>
</feature>
<dbReference type="AlphaFoldDB" id="A0AAJ7WTQ3"/>
<protein>
    <submittedName>
        <fullName evidence="4">SH2 domain-containing adapter protein F-like isoform X1</fullName>
    </submittedName>
</protein>
<evidence type="ECO:0000313" key="4">
    <source>
        <dbReference type="RefSeq" id="XP_032809615.1"/>
    </source>
</evidence>
<gene>
    <name evidence="4" type="primary">LOC116942124</name>
</gene>
<keyword evidence="1" id="KW-0727">SH2 domain</keyword>
<feature type="compositionally biased region" description="Basic and acidic residues" evidence="2">
    <location>
        <begin position="343"/>
        <end position="364"/>
    </location>
</feature>
<feature type="compositionally biased region" description="Pro residues" evidence="2">
    <location>
        <begin position="19"/>
        <end position="28"/>
    </location>
</feature>
<feature type="compositionally biased region" description="Low complexity" evidence="2">
    <location>
        <begin position="331"/>
        <end position="342"/>
    </location>
</feature>